<evidence type="ECO:0000256" key="1">
    <source>
        <dbReference type="SAM" id="Phobius"/>
    </source>
</evidence>
<evidence type="ECO:0000313" key="3">
    <source>
        <dbReference type="Proteomes" id="UP000319756"/>
    </source>
</evidence>
<sequence>MKNGRDTGFVYWKLNYRSKFRRTLWHVPFAIILSILIFTFFGLTTINIVVVITMLSLLIAQLLYTYLKWKSERKTHLDQ</sequence>
<name>A0A514LFQ7_9BACI</name>
<keyword evidence="1" id="KW-1133">Transmembrane helix</keyword>
<dbReference type="KEGG" id="sale:EPH95_05405"/>
<gene>
    <name evidence="2" type="ORF">EPH95_05405</name>
</gene>
<organism evidence="2 3">
    <name type="scientific">Salicibibacter halophilus</name>
    <dbReference type="NCBI Taxonomy" id="2502791"/>
    <lineage>
        <taxon>Bacteria</taxon>
        <taxon>Bacillati</taxon>
        <taxon>Bacillota</taxon>
        <taxon>Bacilli</taxon>
        <taxon>Bacillales</taxon>
        <taxon>Bacillaceae</taxon>
        <taxon>Salicibibacter</taxon>
    </lineage>
</organism>
<keyword evidence="3" id="KW-1185">Reference proteome</keyword>
<evidence type="ECO:0000313" key="2">
    <source>
        <dbReference type="EMBL" id="QDI90684.1"/>
    </source>
</evidence>
<keyword evidence="1" id="KW-0472">Membrane</keyword>
<accession>A0A514LFQ7</accession>
<keyword evidence="1" id="KW-0812">Transmembrane</keyword>
<dbReference type="Proteomes" id="UP000319756">
    <property type="component" value="Chromosome"/>
</dbReference>
<dbReference type="AlphaFoldDB" id="A0A514LFQ7"/>
<feature type="transmembrane region" description="Helical" evidence="1">
    <location>
        <begin position="48"/>
        <end position="67"/>
    </location>
</feature>
<protein>
    <submittedName>
        <fullName evidence="2">Uncharacterized protein</fullName>
    </submittedName>
</protein>
<reference evidence="3" key="1">
    <citation type="submission" date="2019-01" db="EMBL/GenBank/DDBJ databases">
        <title>Genomic analysis of Salicibibacter sp. NKC3-5.</title>
        <authorList>
            <person name="Oh Y.J."/>
        </authorList>
    </citation>
    <scope>NUCLEOTIDE SEQUENCE [LARGE SCALE GENOMIC DNA]</scope>
    <source>
        <strain evidence="3">NKC3-5</strain>
    </source>
</reference>
<feature type="transmembrane region" description="Helical" evidence="1">
    <location>
        <begin position="23"/>
        <end position="42"/>
    </location>
</feature>
<proteinExistence type="predicted"/>
<dbReference type="EMBL" id="CP035485">
    <property type="protein sequence ID" value="QDI90684.1"/>
    <property type="molecule type" value="Genomic_DNA"/>
</dbReference>